<dbReference type="AlphaFoldDB" id="A0A9W6BZU2"/>
<proteinExistence type="predicted"/>
<evidence type="ECO:0000313" key="3">
    <source>
        <dbReference type="Proteomes" id="UP001165080"/>
    </source>
</evidence>
<comment type="caution">
    <text evidence="2">The sequence shown here is derived from an EMBL/GenBank/DDBJ whole genome shotgun (WGS) entry which is preliminary data.</text>
</comment>
<keyword evidence="3" id="KW-1185">Reference proteome</keyword>
<dbReference type="Proteomes" id="UP001165080">
    <property type="component" value="Unassembled WGS sequence"/>
</dbReference>
<feature type="region of interest" description="Disordered" evidence="1">
    <location>
        <begin position="15"/>
        <end position="72"/>
    </location>
</feature>
<sequence>MQDLLLLVPERTTNVRHLTADDEPIGAGRDDSKTGPYPGNVSQHEQVEHEPPHPTPQPLPSRLSSAPSPPSLADWCRRVSSRLSALPPDAALSFPVLRRLLTAVVVRTWLDGWREGGRRMMSQADEEAARALLVQVGAGT</sequence>
<evidence type="ECO:0000313" key="2">
    <source>
        <dbReference type="EMBL" id="GLC61128.1"/>
    </source>
</evidence>
<name>A0A9W6BZU2_9CHLO</name>
<reference evidence="2 3" key="1">
    <citation type="journal article" date="2023" name="Commun. Biol.">
        <title>Reorganization of the ancestral sex-determining regions during the evolution of trioecy in Pleodorina starrii.</title>
        <authorList>
            <person name="Takahashi K."/>
            <person name="Suzuki S."/>
            <person name="Kawai-Toyooka H."/>
            <person name="Yamamoto K."/>
            <person name="Hamaji T."/>
            <person name="Ootsuki R."/>
            <person name="Yamaguchi H."/>
            <person name="Kawachi M."/>
            <person name="Higashiyama T."/>
            <person name="Nozaki H."/>
        </authorList>
    </citation>
    <scope>NUCLEOTIDE SEQUENCE [LARGE SCALE GENOMIC DNA]</scope>
    <source>
        <strain evidence="2 3">NIES-4479</strain>
    </source>
</reference>
<evidence type="ECO:0000256" key="1">
    <source>
        <dbReference type="SAM" id="MobiDB-lite"/>
    </source>
</evidence>
<protein>
    <submittedName>
        <fullName evidence="2">Uncharacterized protein</fullName>
    </submittedName>
</protein>
<dbReference type="EMBL" id="BRXU01000042">
    <property type="protein sequence ID" value="GLC61128.1"/>
    <property type="molecule type" value="Genomic_DNA"/>
</dbReference>
<accession>A0A9W6BZU2</accession>
<organism evidence="2 3">
    <name type="scientific">Pleodorina starrii</name>
    <dbReference type="NCBI Taxonomy" id="330485"/>
    <lineage>
        <taxon>Eukaryota</taxon>
        <taxon>Viridiplantae</taxon>
        <taxon>Chlorophyta</taxon>
        <taxon>core chlorophytes</taxon>
        <taxon>Chlorophyceae</taxon>
        <taxon>CS clade</taxon>
        <taxon>Chlamydomonadales</taxon>
        <taxon>Volvocaceae</taxon>
        <taxon>Pleodorina</taxon>
    </lineage>
</organism>
<gene>
    <name evidence="2" type="primary">PLESTBF000866</name>
    <name evidence="2" type="ORF">PLESTB_001721100</name>
</gene>